<evidence type="ECO:0000313" key="10">
    <source>
        <dbReference type="EMBL" id="MBL0420289.1"/>
    </source>
</evidence>
<evidence type="ECO:0000256" key="5">
    <source>
        <dbReference type="ARBA" id="ARBA00023002"/>
    </source>
</evidence>
<dbReference type="InterPro" id="IPR003918">
    <property type="entry name" value="NADH_UbQ_OxRdtase"/>
</dbReference>
<feature type="transmembrane region" description="Helical" evidence="8">
    <location>
        <begin position="153"/>
        <end position="176"/>
    </location>
</feature>
<dbReference type="EMBL" id="JAEQNA010000002">
    <property type="protein sequence ID" value="MBL0420289.1"/>
    <property type="molecule type" value="Genomic_DNA"/>
</dbReference>
<comment type="caution">
    <text evidence="10">The sequence shown here is derived from an EMBL/GenBank/DDBJ whole genome shotgun (WGS) entry which is preliminary data.</text>
</comment>
<sequence>MMRWHTFLIAATVLVPLLLAAASAVARQPRRLLPWGGAPGLLCALLVPSGSEVAMPQALLGAALRLDALGAAFLGLCAFIWTCAALYGRSYVAGQPHERMFCGFWQLTLAGSLGVCLAADAITFYLAFATVSLPAYVLVIHDRAPGSLRAGRVYIALAVLGEMALLMGLMLSVDAAGSIGIEAVRQALAQAPWRDAAVLGLLVGLGLKCGLVPLHGWLPLAHSAAPVPASAVLSGAIVKAGLIGLMRFLPADQALPVWPEVLTWTGLLTAYAAVLLGLAQQLPKAVLAYSTMSQMGLMVAVLGAALGAPDGPAAGYLALTLLALQHGLAKGGLFLSAGLLARESGRVRLAVLAAAALMGAVIAGLPLSGGAIAKLATKEPLGTGWAATLAGWSAAGTALLMLRFLFLEKAGPAGAAQPAPAAMRVAFGVMVVAALAAPWWFSLARGGPTLAELGSGSKLWSAAWPLLLATALALVAGRSRGGMPAPPVGDLAAWGESAWAAWWRRDAEAGPGAAPPPSGWGGGAGWTVLERLARPLAGWPAVAAGLGLSVLVFVLALS</sequence>
<comment type="subcellular location">
    <subcellularLocation>
        <location evidence="1">Cell membrane</location>
        <topology evidence="1">Multi-pass membrane protein</topology>
    </subcellularLocation>
    <subcellularLocation>
        <location evidence="7">Membrane</location>
        <topology evidence="7">Multi-pass membrane protein</topology>
    </subcellularLocation>
</comment>
<evidence type="ECO:0000256" key="6">
    <source>
        <dbReference type="ARBA" id="ARBA00023136"/>
    </source>
</evidence>
<keyword evidence="6 8" id="KW-0472">Membrane</keyword>
<gene>
    <name evidence="10" type="ORF">JI739_08030</name>
</gene>
<feature type="transmembrane region" description="Helical" evidence="8">
    <location>
        <begin position="68"/>
        <end position="88"/>
    </location>
</feature>
<evidence type="ECO:0000256" key="4">
    <source>
        <dbReference type="ARBA" id="ARBA00022989"/>
    </source>
</evidence>
<evidence type="ECO:0000256" key="2">
    <source>
        <dbReference type="ARBA" id="ARBA00022475"/>
    </source>
</evidence>
<dbReference type="GO" id="GO:0042773">
    <property type="term" value="P:ATP synthesis coupled electron transport"/>
    <property type="evidence" value="ECO:0007669"/>
    <property type="project" value="InterPro"/>
</dbReference>
<dbReference type="Pfam" id="PF00361">
    <property type="entry name" value="Proton_antipo_M"/>
    <property type="match status" value="1"/>
</dbReference>
<feature type="transmembrane region" description="Helical" evidence="8">
    <location>
        <begin position="230"/>
        <end position="249"/>
    </location>
</feature>
<accession>A0A937D194</accession>
<dbReference type="Proteomes" id="UP000613011">
    <property type="component" value="Unassembled WGS sequence"/>
</dbReference>
<feature type="transmembrane region" description="Helical" evidence="8">
    <location>
        <begin position="124"/>
        <end position="141"/>
    </location>
</feature>
<dbReference type="AlphaFoldDB" id="A0A937D194"/>
<name>A0A937D194_9BURK</name>
<proteinExistence type="predicted"/>
<dbReference type="PANTHER" id="PTHR42682">
    <property type="entry name" value="HYDROGENASE-4 COMPONENT F"/>
    <property type="match status" value="1"/>
</dbReference>
<feature type="transmembrane region" description="Helical" evidence="8">
    <location>
        <begin position="100"/>
        <end position="118"/>
    </location>
</feature>
<evidence type="ECO:0000256" key="8">
    <source>
        <dbReference type="SAM" id="Phobius"/>
    </source>
</evidence>
<dbReference type="InterPro" id="IPR052175">
    <property type="entry name" value="ComplexI-like_HydComp"/>
</dbReference>
<evidence type="ECO:0000256" key="3">
    <source>
        <dbReference type="ARBA" id="ARBA00022692"/>
    </source>
</evidence>
<feature type="transmembrane region" description="Helical" evidence="8">
    <location>
        <begin position="261"/>
        <end position="279"/>
    </location>
</feature>
<dbReference type="GO" id="GO:0005886">
    <property type="term" value="C:plasma membrane"/>
    <property type="evidence" value="ECO:0007669"/>
    <property type="project" value="UniProtKB-SubCell"/>
</dbReference>
<keyword evidence="2" id="KW-1003">Cell membrane</keyword>
<organism evidence="10 11">
    <name type="scientific">Ramlibacter aurantiacus</name>
    <dbReference type="NCBI Taxonomy" id="2801330"/>
    <lineage>
        <taxon>Bacteria</taxon>
        <taxon>Pseudomonadati</taxon>
        <taxon>Pseudomonadota</taxon>
        <taxon>Betaproteobacteria</taxon>
        <taxon>Burkholderiales</taxon>
        <taxon>Comamonadaceae</taxon>
        <taxon>Ramlibacter</taxon>
    </lineage>
</organism>
<feature type="transmembrane region" description="Helical" evidence="8">
    <location>
        <begin position="459"/>
        <end position="477"/>
    </location>
</feature>
<keyword evidence="5" id="KW-0560">Oxidoreductase</keyword>
<dbReference type="PRINTS" id="PR01437">
    <property type="entry name" value="NUOXDRDTASE4"/>
</dbReference>
<dbReference type="PANTHER" id="PTHR42682:SF4">
    <property type="entry name" value="NADH-UBIQUINONE_PLASTOQUINONE"/>
    <property type="match status" value="1"/>
</dbReference>
<keyword evidence="4 8" id="KW-1133">Transmembrane helix</keyword>
<evidence type="ECO:0000313" key="11">
    <source>
        <dbReference type="Proteomes" id="UP000613011"/>
    </source>
</evidence>
<feature type="transmembrane region" description="Helical" evidence="8">
    <location>
        <begin position="349"/>
        <end position="373"/>
    </location>
</feature>
<feature type="transmembrane region" description="Helical" evidence="8">
    <location>
        <begin position="419"/>
        <end position="439"/>
    </location>
</feature>
<feature type="transmembrane region" description="Helical" evidence="8">
    <location>
        <begin position="314"/>
        <end position="337"/>
    </location>
</feature>
<keyword evidence="3 7" id="KW-0812">Transmembrane</keyword>
<feature type="transmembrane region" description="Helical" evidence="8">
    <location>
        <begin position="536"/>
        <end position="557"/>
    </location>
</feature>
<protein>
    <recommendedName>
        <fullName evidence="9">NADH:quinone oxidoreductase/Mrp antiporter transmembrane domain-containing protein</fullName>
    </recommendedName>
</protein>
<reference evidence="10" key="1">
    <citation type="submission" date="2021-01" db="EMBL/GenBank/DDBJ databases">
        <title>Ramlibacter sp. strain AW1 16S ribosomal RNA gene Genome sequencing and assembly.</title>
        <authorList>
            <person name="Kang M."/>
        </authorList>
    </citation>
    <scope>NUCLEOTIDE SEQUENCE</scope>
    <source>
        <strain evidence="10">AW1</strain>
    </source>
</reference>
<feature type="domain" description="NADH:quinone oxidoreductase/Mrp antiporter transmembrane" evidence="9">
    <location>
        <begin position="118"/>
        <end position="346"/>
    </location>
</feature>
<keyword evidence="11" id="KW-1185">Reference proteome</keyword>
<evidence type="ECO:0000256" key="7">
    <source>
        <dbReference type="RuleBase" id="RU000320"/>
    </source>
</evidence>
<feature type="transmembrane region" description="Helical" evidence="8">
    <location>
        <begin position="196"/>
        <end position="218"/>
    </location>
</feature>
<dbReference type="InterPro" id="IPR001750">
    <property type="entry name" value="ND/Mrp_TM"/>
</dbReference>
<evidence type="ECO:0000256" key="1">
    <source>
        <dbReference type="ARBA" id="ARBA00004651"/>
    </source>
</evidence>
<dbReference type="GO" id="GO:0016491">
    <property type="term" value="F:oxidoreductase activity"/>
    <property type="evidence" value="ECO:0007669"/>
    <property type="project" value="UniProtKB-KW"/>
</dbReference>
<dbReference type="GO" id="GO:0008137">
    <property type="term" value="F:NADH dehydrogenase (ubiquinone) activity"/>
    <property type="evidence" value="ECO:0007669"/>
    <property type="project" value="InterPro"/>
</dbReference>
<evidence type="ECO:0000259" key="9">
    <source>
        <dbReference type="Pfam" id="PF00361"/>
    </source>
</evidence>
<feature type="transmembrane region" description="Helical" evidence="8">
    <location>
        <begin position="385"/>
        <end position="407"/>
    </location>
</feature>
<feature type="transmembrane region" description="Helical" evidence="8">
    <location>
        <begin position="286"/>
        <end position="308"/>
    </location>
</feature>